<dbReference type="PANTHER" id="PTHR12787:SF0">
    <property type="entry name" value="RIBOSOMAL RNA-PROCESSING PROTEIN 8"/>
    <property type="match status" value="1"/>
</dbReference>
<dbReference type="CDD" id="cd02440">
    <property type="entry name" value="AdoMet_MTases"/>
    <property type="match status" value="1"/>
</dbReference>
<feature type="region of interest" description="Disordered" evidence="9">
    <location>
        <begin position="1"/>
        <end position="96"/>
    </location>
</feature>
<keyword evidence="5 8" id="KW-0808">Transferase</keyword>
<dbReference type="InterPro" id="IPR007823">
    <property type="entry name" value="RRP8"/>
</dbReference>
<evidence type="ECO:0000256" key="5">
    <source>
        <dbReference type="ARBA" id="ARBA00022679"/>
    </source>
</evidence>
<proteinExistence type="inferred from homology"/>
<evidence type="ECO:0000256" key="3">
    <source>
        <dbReference type="ARBA" id="ARBA00022552"/>
    </source>
</evidence>
<evidence type="ECO:0000256" key="1">
    <source>
        <dbReference type="ARBA" id="ARBA00004604"/>
    </source>
</evidence>
<keyword evidence="4 8" id="KW-0489">Methyltransferase</keyword>
<accession>A0ABQ8UG42</accession>
<evidence type="ECO:0000313" key="10">
    <source>
        <dbReference type="EMBL" id="KAJ4458219.1"/>
    </source>
</evidence>
<keyword evidence="3 8" id="KW-0698">rRNA processing</keyword>
<evidence type="ECO:0000256" key="4">
    <source>
        <dbReference type="ARBA" id="ARBA00022603"/>
    </source>
</evidence>
<dbReference type="SUPFAM" id="SSF53335">
    <property type="entry name" value="S-adenosyl-L-methionine-dependent methyltransferases"/>
    <property type="match status" value="1"/>
</dbReference>
<reference evidence="10" key="1">
    <citation type="journal article" date="2022" name="bioRxiv">
        <title>Genomics of Preaxostyla Flagellates Illuminates Evolutionary Transitions and the Path Towards Mitochondrial Loss.</title>
        <authorList>
            <person name="Novak L.V.F."/>
            <person name="Treitli S.C."/>
            <person name="Pyrih J."/>
            <person name="Halakuc P."/>
            <person name="Pipaliya S.V."/>
            <person name="Vacek V."/>
            <person name="Brzon O."/>
            <person name="Soukal P."/>
            <person name="Eme L."/>
            <person name="Dacks J.B."/>
            <person name="Karnkowska A."/>
            <person name="Elias M."/>
            <person name="Hampl V."/>
        </authorList>
    </citation>
    <scope>NUCLEOTIDE SEQUENCE</scope>
    <source>
        <strain evidence="10">RCP-MX</strain>
    </source>
</reference>
<dbReference type="Gene3D" id="1.10.10.2150">
    <property type="entry name" value="Ribosomal RNA-processing protein 8, N-terminal domain"/>
    <property type="match status" value="1"/>
</dbReference>
<evidence type="ECO:0000256" key="9">
    <source>
        <dbReference type="SAM" id="MobiDB-lite"/>
    </source>
</evidence>
<name>A0ABQ8UG42_9EUKA</name>
<evidence type="ECO:0000256" key="6">
    <source>
        <dbReference type="ARBA" id="ARBA00022691"/>
    </source>
</evidence>
<dbReference type="PANTHER" id="PTHR12787">
    <property type="entry name" value="RIBOSOMAL RNA-PROCESSING PROTEIN 8"/>
    <property type="match status" value="1"/>
</dbReference>
<feature type="compositionally biased region" description="Basic and acidic residues" evidence="9">
    <location>
        <begin position="40"/>
        <end position="54"/>
    </location>
</feature>
<comment type="function">
    <text evidence="8">Probable methyltransferase required to silence rDNA.</text>
</comment>
<dbReference type="InterPro" id="IPR029063">
    <property type="entry name" value="SAM-dependent_MTases_sf"/>
</dbReference>
<comment type="similarity">
    <text evidence="2 8">Belongs to the methyltransferase superfamily. RRP8 family.</text>
</comment>
<dbReference type="InterPro" id="IPR042036">
    <property type="entry name" value="RRP8_N"/>
</dbReference>
<evidence type="ECO:0000256" key="2">
    <source>
        <dbReference type="ARBA" id="ARBA00006301"/>
    </source>
</evidence>
<keyword evidence="6 8" id="KW-0949">S-adenosyl-L-methionine</keyword>
<dbReference type="Proteomes" id="UP001141327">
    <property type="component" value="Unassembled WGS sequence"/>
</dbReference>
<evidence type="ECO:0000256" key="8">
    <source>
        <dbReference type="RuleBase" id="RU365074"/>
    </source>
</evidence>
<evidence type="ECO:0000256" key="7">
    <source>
        <dbReference type="ARBA" id="ARBA00023242"/>
    </source>
</evidence>
<keyword evidence="7 8" id="KW-0539">Nucleus</keyword>
<feature type="compositionally biased region" description="Basic residues" evidence="9">
    <location>
        <begin position="21"/>
        <end position="32"/>
    </location>
</feature>
<sequence>METVSVQEESLDALEAPVPARPKRSKRSRKHRADPVKPSGQEKKSSQKKPRMEKDDEEPEQAQAQEQNTAEGSPPDEPADSEQAPTKPARRGPPQNRFENQLHERLEAGQFRWINEQLYTTTGTDATQLFKKEPHLFDIYHRGFAHQVSQWPSNPLDIFIKELSKRRGLVIADFGCGEGRLGRSVPHSTVHSFDLVARHPHITACDLTHVPLQDATCDVVVSCLALMGTNYPDFIREAWRVLKPGGLYRVAEVASRITNVDMFVQLFKSLGFELRTKDERNKMFTLFAFSKDASSPPARRRIGPAMAAEILKPCLYKKRESRSAILRDQSS</sequence>
<keyword evidence="11" id="KW-1185">Reference proteome</keyword>
<organism evidence="10 11">
    <name type="scientific">Paratrimastix pyriformis</name>
    <dbReference type="NCBI Taxonomy" id="342808"/>
    <lineage>
        <taxon>Eukaryota</taxon>
        <taxon>Metamonada</taxon>
        <taxon>Preaxostyla</taxon>
        <taxon>Paratrimastigidae</taxon>
        <taxon>Paratrimastix</taxon>
    </lineage>
</organism>
<dbReference type="Pfam" id="PF05148">
    <property type="entry name" value="Methyltransf_8"/>
    <property type="match status" value="1"/>
</dbReference>
<dbReference type="Gene3D" id="3.40.50.150">
    <property type="entry name" value="Vaccinia Virus protein VP39"/>
    <property type="match status" value="1"/>
</dbReference>
<comment type="subcellular location">
    <subcellularLocation>
        <location evidence="1 8">Nucleus</location>
        <location evidence="1 8">Nucleolus</location>
    </subcellularLocation>
</comment>
<protein>
    <recommendedName>
        <fullName evidence="8">Ribosomal RNA-processing protein 8</fullName>
        <ecNumber evidence="8">2.1.1.-</ecNumber>
    </recommendedName>
</protein>
<gene>
    <name evidence="10" type="ORF">PAPYR_6033</name>
</gene>
<dbReference type="EC" id="2.1.1.-" evidence="8"/>
<dbReference type="EMBL" id="JAPMOS010000032">
    <property type="protein sequence ID" value="KAJ4458219.1"/>
    <property type="molecule type" value="Genomic_DNA"/>
</dbReference>
<evidence type="ECO:0000313" key="11">
    <source>
        <dbReference type="Proteomes" id="UP001141327"/>
    </source>
</evidence>
<comment type="caution">
    <text evidence="10">The sequence shown here is derived from an EMBL/GenBank/DDBJ whole genome shotgun (WGS) entry which is preliminary data.</text>
</comment>